<proteinExistence type="predicted"/>
<evidence type="ECO:0000256" key="1">
    <source>
        <dbReference type="SAM" id="MobiDB-lite"/>
    </source>
</evidence>
<sequence length="215" mass="23781">MNKYTWTLIGTVIVAGISLATWAGAINQGDKEALNAYKKMEQARNQENKPLSKSSSNVTLSDFSIQGAVLPEADEIRKYNNTNMQGLLSSTDEKLSFIMEEDEVKGIVIATDKEPIMAGGEKSGPELFDLYENIKNTLGKDVNITYFSYSGGFIFVATDSEGEESLWLDQRASTFLDLPSHKQLKSEEVVEKIREGAESVDEEKTSQLEMGSKSE</sequence>
<protein>
    <submittedName>
        <fullName evidence="3">Uncharacterized protein</fullName>
    </submittedName>
</protein>
<gene>
    <name evidence="3" type="ORF">C7R93_23150</name>
</gene>
<organism evidence="3 4">
    <name type="scientific">Brevibacillus fortis</name>
    <dbReference type="NCBI Taxonomy" id="2126352"/>
    <lineage>
        <taxon>Bacteria</taxon>
        <taxon>Bacillati</taxon>
        <taxon>Bacillota</taxon>
        <taxon>Bacilli</taxon>
        <taxon>Bacillales</taxon>
        <taxon>Paenibacillaceae</taxon>
        <taxon>Brevibacillus</taxon>
    </lineage>
</organism>
<accession>A0A2P7UR42</accession>
<evidence type="ECO:0000313" key="4">
    <source>
        <dbReference type="Proteomes" id="UP000240419"/>
    </source>
</evidence>
<keyword evidence="2" id="KW-0812">Transmembrane</keyword>
<feature type="transmembrane region" description="Helical" evidence="2">
    <location>
        <begin position="6"/>
        <end position="25"/>
    </location>
</feature>
<keyword evidence="4" id="KW-1185">Reference proteome</keyword>
<keyword evidence="2" id="KW-1133">Transmembrane helix</keyword>
<dbReference type="OrthoDB" id="2465554at2"/>
<feature type="region of interest" description="Disordered" evidence="1">
    <location>
        <begin position="195"/>
        <end position="215"/>
    </location>
</feature>
<dbReference type="Proteomes" id="UP000240419">
    <property type="component" value="Unassembled WGS sequence"/>
</dbReference>
<evidence type="ECO:0000256" key="2">
    <source>
        <dbReference type="SAM" id="Phobius"/>
    </source>
</evidence>
<keyword evidence="2" id="KW-0472">Membrane</keyword>
<evidence type="ECO:0000313" key="3">
    <source>
        <dbReference type="EMBL" id="PSJ89395.1"/>
    </source>
</evidence>
<reference evidence="3 4" key="1">
    <citation type="submission" date="2018-03" db="EMBL/GenBank/DDBJ databases">
        <title>Brevisbacillus phylogenomics.</title>
        <authorList>
            <person name="Dunlap C."/>
        </authorList>
    </citation>
    <scope>NUCLEOTIDE SEQUENCE [LARGE SCALE GENOMIC DNA]</scope>
    <source>
        <strain evidence="3 4">NRRL NRS-1210</strain>
    </source>
</reference>
<comment type="caution">
    <text evidence="3">The sequence shown here is derived from an EMBL/GenBank/DDBJ whole genome shotgun (WGS) entry which is preliminary data.</text>
</comment>
<dbReference type="EMBL" id="PXZM01000039">
    <property type="protein sequence ID" value="PSJ89395.1"/>
    <property type="molecule type" value="Genomic_DNA"/>
</dbReference>
<dbReference type="AlphaFoldDB" id="A0A2P7UR42"/>
<dbReference type="RefSeq" id="WP_106841031.1">
    <property type="nucleotide sequence ID" value="NZ_JARMEZ010000026.1"/>
</dbReference>
<name>A0A2P7UR42_9BACL</name>